<reference evidence="6 7" key="1">
    <citation type="submission" date="2024-10" db="EMBL/GenBank/DDBJ databases">
        <title>The Natural Products Discovery Center: Release of the First 8490 Sequenced Strains for Exploring Actinobacteria Biosynthetic Diversity.</title>
        <authorList>
            <person name="Kalkreuter E."/>
            <person name="Kautsar S.A."/>
            <person name="Yang D."/>
            <person name="Bader C.D."/>
            <person name="Teijaro C.N."/>
            <person name="Fluegel L."/>
            <person name="Davis C.M."/>
            <person name="Simpson J.R."/>
            <person name="Lauterbach L."/>
            <person name="Steele A.D."/>
            <person name="Gui C."/>
            <person name="Meng S."/>
            <person name="Li G."/>
            <person name="Viehrig K."/>
            <person name="Ye F."/>
            <person name="Su P."/>
            <person name="Kiefer A.F."/>
            <person name="Nichols A."/>
            <person name="Cepeda A.J."/>
            <person name="Yan W."/>
            <person name="Fan B."/>
            <person name="Jiang Y."/>
            <person name="Adhikari A."/>
            <person name="Zheng C.-J."/>
            <person name="Schuster L."/>
            <person name="Cowan T.M."/>
            <person name="Smanski M.J."/>
            <person name="Chevrette M.G."/>
            <person name="De Carvalho L.P.S."/>
            <person name="Shen B."/>
        </authorList>
    </citation>
    <scope>NUCLEOTIDE SEQUENCE [LARGE SCALE GENOMIC DNA]</scope>
    <source>
        <strain evidence="6 7">NPDC049639</strain>
    </source>
</reference>
<feature type="transmembrane region" description="Helical" evidence="5">
    <location>
        <begin position="71"/>
        <end position="90"/>
    </location>
</feature>
<sequence length="121" mass="12953">MEIAYWLVAGPLTLFYLYSGGKKLAQSPEELRPMMAWVDEMPLPRVRTIGLLEMLGAIGLVLPPLVGVATWLSVAAAAGLVVLQLLATAFHLRRGDGVSGSALNVVLLVWAAVVAWLATAW</sequence>
<protein>
    <submittedName>
        <fullName evidence="6">DoxX family protein</fullName>
    </submittedName>
</protein>
<proteinExistence type="predicted"/>
<gene>
    <name evidence="6" type="ORF">ACIB24_07790</name>
</gene>
<comment type="caution">
    <text evidence="6">The sequence shown here is derived from an EMBL/GenBank/DDBJ whole genome shotgun (WGS) entry which is preliminary data.</text>
</comment>
<keyword evidence="3 5" id="KW-1133">Transmembrane helix</keyword>
<evidence type="ECO:0000256" key="3">
    <source>
        <dbReference type="ARBA" id="ARBA00022989"/>
    </source>
</evidence>
<keyword evidence="7" id="KW-1185">Reference proteome</keyword>
<dbReference type="EMBL" id="JBITLV010000002">
    <property type="protein sequence ID" value="MFI7586962.1"/>
    <property type="molecule type" value="Genomic_DNA"/>
</dbReference>
<evidence type="ECO:0000256" key="1">
    <source>
        <dbReference type="ARBA" id="ARBA00004141"/>
    </source>
</evidence>
<organism evidence="6 7">
    <name type="scientific">Spongisporangium articulatum</name>
    <dbReference type="NCBI Taxonomy" id="3362603"/>
    <lineage>
        <taxon>Bacteria</taxon>
        <taxon>Bacillati</taxon>
        <taxon>Actinomycetota</taxon>
        <taxon>Actinomycetes</taxon>
        <taxon>Kineosporiales</taxon>
        <taxon>Kineosporiaceae</taxon>
        <taxon>Spongisporangium</taxon>
    </lineage>
</organism>
<feature type="transmembrane region" description="Helical" evidence="5">
    <location>
        <begin position="102"/>
        <end position="119"/>
    </location>
</feature>
<dbReference type="Proteomes" id="UP001612915">
    <property type="component" value="Unassembled WGS sequence"/>
</dbReference>
<evidence type="ECO:0000256" key="4">
    <source>
        <dbReference type="ARBA" id="ARBA00023136"/>
    </source>
</evidence>
<keyword evidence="2 5" id="KW-0812">Transmembrane</keyword>
<accession>A0ABW8AKU9</accession>
<evidence type="ECO:0000313" key="6">
    <source>
        <dbReference type="EMBL" id="MFI7586962.1"/>
    </source>
</evidence>
<evidence type="ECO:0000256" key="2">
    <source>
        <dbReference type="ARBA" id="ARBA00022692"/>
    </source>
</evidence>
<comment type="subcellular location">
    <subcellularLocation>
        <location evidence="1">Membrane</location>
        <topology evidence="1">Multi-pass membrane protein</topology>
    </subcellularLocation>
</comment>
<evidence type="ECO:0000256" key="5">
    <source>
        <dbReference type="SAM" id="Phobius"/>
    </source>
</evidence>
<keyword evidence="4 5" id="KW-0472">Membrane</keyword>
<evidence type="ECO:0000313" key="7">
    <source>
        <dbReference type="Proteomes" id="UP001612915"/>
    </source>
</evidence>
<dbReference type="InterPro" id="IPR032808">
    <property type="entry name" value="DoxX"/>
</dbReference>
<dbReference type="RefSeq" id="WP_398277686.1">
    <property type="nucleotide sequence ID" value="NZ_JBITLV010000002.1"/>
</dbReference>
<dbReference type="Pfam" id="PF13564">
    <property type="entry name" value="DoxX_2"/>
    <property type="match status" value="1"/>
</dbReference>
<name>A0ABW8AKU9_9ACTN</name>